<reference evidence="11 12" key="1">
    <citation type="submission" date="2015-04" db="EMBL/GenBank/DDBJ databases">
        <title>Lasius niger genome sequencing.</title>
        <authorList>
            <person name="Konorov E.A."/>
            <person name="Nikitin M.A."/>
            <person name="Kirill M.V."/>
            <person name="Chang P."/>
        </authorList>
    </citation>
    <scope>NUCLEOTIDE SEQUENCE [LARGE SCALE GENOMIC DNA]</scope>
    <source>
        <tissue evidence="11">Whole</tissue>
    </source>
</reference>
<dbReference type="InterPro" id="IPR027413">
    <property type="entry name" value="GROEL-like_equatorial_sf"/>
</dbReference>
<name>A0A0J7L083_LASNI</name>
<dbReference type="InterPro" id="IPR027410">
    <property type="entry name" value="TCP-1-like_intermed_sf"/>
</dbReference>
<keyword evidence="5 8" id="KW-0547">Nucleotide-binding</keyword>
<evidence type="ECO:0000313" key="11">
    <source>
        <dbReference type="EMBL" id="KMQ96041.1"/>
    </source>
</evidence>
<evidence type="ECO:0000313" key="12">
    <source>
        <dbReference type="Proteomes" id="UP000036403"/>
    </source>
</evidence>
<evidence type="ECO:0000256" key="7">
    <source>
        <dbReference type="ARBA" id="ARBA00023186"/>
    </source>
</evidence>
<dbReference type="Pfam" id="PF00118">
    <property type="entry name" value="Cpn60_TCP1"/>
    <property type="match status" value="1"/>
</dbReference>
<dbReference type="InterPro" id="IPR053374">
    <property type="entry name" value="TCP-1_chaperonin"/>
</dbReference>
<evidence type="ECO:0000256" key="9">
    <source>
        <dbReference type="RuleBase" id="RU004192"/>
    </source>
</evidence>
<dbReference type="NCBIfam" id="NF041083">
    <property type="entry name" value="thermosome_beta"/>
    <property type="match status" value="1"/>
</dbReference>
<keyword evidence="7 8" id="KW-0143">Chaperone</keyword>
<comment type="similarity">
    <text evidence="2 8">Belongs to the TCP-1 chaperonin family.</text>
</comment>
<protein>
    <recommendedName>
        <fullName evidence="3 9">T-complex protein 1 subunit delta</fullName>
    </recommendedName>
</protein>
<gene>
    <name evidence="11" type="ORF">RF55_3703</name>
</gene>
<dbReference type="SUPFAM" id="SSF48592">
    <property type="entry name" value="GroEL equatorial domain-like"/>
    <property type="match status" value="1"/>
</dbReference>
<dbReference type="CDD" id="cd03338">
    <property type="entry name" value="TCP1_delta"/>
    <property type="match status" value="1"/>
</dbReference>
<dbReference type="GO" id="GO:0005524">
    <property type="term" value="F:ATP binding"/>
    <property type="evidence" value="ECO:0007669"/>
    <property type="project" value="UniProtKB-KW"/>
</dbReference>
<dbReference type="GO" id="GO:0140662">
    <property type="term" value="F:ATP-dependent protein folding chaperone"/>
    <property type="evidence" value="ECO:0007669"/>
    <property type="project" value="InterPro"/>
</dbReference>
<dbReference type="InterPro" id="IPR002423">
    <property type="entry name" value="Cpn60/GroEL/TCP-1"/>
</dbReference>
<keyword evidence="6 8" id="KW-0067">ATP-binding</keyword>
<keyword evidence="4" id="KW-0963">Cytoplasm</keyword>
<dbReference type="GO" id="GO:0051082">
    <property type="term" value="F:unfolded protein binding"/>
    <property type="evidence" value="ECO:0007669"/>
    <property type="project" value="InterPro"/>
</dbReference>
<proteinExistence type="inferred from homology"/>
<dbReference type="InterPro" id="IPR027409">
    <property type="entry name" value="GroEL-like_apical_dom_sf"/>
</dbReference>
<dbReference type="STRING" id="67767.A0A0J7L083"/>
<dbReference type="Gene3D" id="1.10.560.10">
    <property type="entry name" value="GroEL-like equatorial domain"/>
    <property type="match status" value="1"/>
</dbReference>
<comment type="subcellular location">
    <subcellularLocation>
        <location evidence="1">Cytoplasm</location>
    </subcellularLocation>
</comment>
<dbReference type="SUPFAM" id="SSF54849">
    <property type="entry name" value="GroEL-intermediate domain like"/>
    <property type="match status" value="1"/>
</dbReference>
<dbReference type="PANTHER" id="PTHR11353">
    <property type="entry name" value="CHAPERONIN"/>
    <property type="match status" value="1"/>
</dbReference>
<keyword evidence="12" id="KW-1185">Reference proteome</keyword>
<dbReference type="PaxDb" id="67767-A0A0J7L083"/>
<dbReference type="GO" id="GO:0016887">
    <property type="term" value="F:ATP hydrolysis activity"/>
    <property type="evidence" value="ECO:0007669"/>
    <property type="project" value="InterPro"/>
</dbReference>
<organism evidence="11 12">
    <name type="scientific">Lasius niger</name>
    <name type="common">Black garden ant</name>
    <dbReference type="NCBI Taxonomy" id="67767"/>
    <lineage>
        <taxon>Eukaryota</taxon>
        <taxon>Metazoa</taxon>
        <taxon>Ecdysozoa</taxon>
        <taxon>Arthropoda</taxon>
        <taxon>Hexapoda</taxon>
        <taxon>Insecta</taxon>
        <taxon>Pterygota</taxon>
        <taxon>Neoptera</taxon>
        <taxon>Endopterygota</taxon>
        <taxon>Hymenoptera</taxon>
        <taxon>Apocrita</taxon>
        <taxon>Aculeata</taxon>
        <taxon>Formicoidea</taxon>
        <taxon>Formicidae</taxon>
        <taxon>Formicinae</taxon>
        <taxon>Lasius</taxon>
        <taxon>Lasius</taxon>
    </lineage>
</organism>
<dbReference type="InterPro" id="IPR054827">
    <property type="entry name" value="thermosome_alpha"/>
</dbReference>
<dbReference type="PROSITE" id="PS00750">
    <property type="entry name" value="TCP1_1"/>
    <property type="match status" value="1"/>
</dbReference>
<dbReference type="InterPro" id="IPR002194">
    <property type="entry name" value="Chaperonin_TCP-1_CS"/>
</dbReference>
<dbReference type="PRINTS" id="PR00304">
    <property type="entry name" value="TCOMPLEXTCP1"/>
</dbReference>
<dbReference type="PROSITE" id="PS00751">
    <property type="entry name" value="TCP1_2"/>
    <property type="match status" value="1"/>
</dbReference>
<dbReference type="Proteomes" id="UP000036403">
    <property type="component" value="Unassembled WGS sequence"/>
</dbReference>
<dbReference type="GO" id="GO:0005737">
    <property type="term" value="C:cytoplasm"/>
    <property type="evidence" value="ECO:0007669"/>
    <property type="project" value="UniProtKB-SubCell"/>
</dbReference>
<evidence type="ECO:0000256" key="1">
    <source>
        <dbReference type="ARBA" id="ARBA00004496"/>
    </source>
</evidence>
<evidence type="ECO:0000256" key="6">
    <source>
        <dbReference type="ARBA" id="ARBA00022840"/>
    </source>
</evidence>
<evidence type="ECO:0000256" key="10">
    <source>
        <dbReference type="SAM" id="MobiDB-lite"/>
    </source>
</evidence>
<comment type="caution">
    <text evidence="11">The sequence shown here is derived from an EMBL/GenBank/DDBJ whole genome shotgun (WGS) entry which is preliminary data.</text>
</comment>
<dbReference type="AlphaFoldDB" id="A0A0J7L083"/>
<dbReference type="FunFam" id="3.50.7.10:FF:000010">
    <property type="entry name" value="T-complex protein 1 subunit delta"/>
    <property type="match status" value="1"/>
</dbReference>
<dbReference type="SUPFAM" id="SSF52029">
    <property type="entry name" value="GroEL apical domain-like"/>
    <property type="match status" value="1"/>
</dbReference>
<evidence type="ECO:0000256" key="4">
    <source>
        <dbReference type="ARBA" id="ARBA00022490"/>
    </source>
</evidence>
<dbReference type="InterPro" id="IPR017998">
    <property type="entry name" value="Chaperone_TCP-1"/>
</dbReference>
<accession>A0A0J7L083</accession>
<dbReference type="InterPro" id="IPR012717">
    <property type="entry name" value="Chap_CCT_delta"/>
</dbReference>
<dbReference type="NCBIfam" id="NF041082">
    <property type="entry name" value="thermosome_alpha"/>
    <property type="match status" value="1"/>
</dbReference>
<sequence>MTKNLMRKAMENGDHRGAHGHAYKDKSKPTDIRSSNINAAKVISLLAAVSDAIRTSLGPRGMDKMIQASNGEVTITNDGATILKEMNVVHPAAKMLVELSKAQDIEAGDGTTSVVVIGGALLEAAERLLQKGIHPTSISDAFQKAASKAVSILAHMSIPVDLTDKESLVKVAATSLNSKVVHQQSSLLAPLAVDAVLKVTEEGKEVSVDLNDIKVIKKLGGTVEDTELIEGLIFTQKSCNVNGPKRIEKAKIGLIQFCISPPKTDMDHNVVVSDYAAMDRVLKEERAYILNIIKQIKKSGCNVLLVQKSVLRDAISDLAIHFLDKIKVMVIKDVEREDIPFVCKTLGCRPIASLDHFVAENLVNAELCEEVQTGNSKFVKITGIQNHGKTVTVLVRGSNKLVLEEAERSLHDALCVIRCLVKQRALIAGGGAPEIELAIKLGEYAVTLGGVDAYCIKAFANALEVIPSTLAENAGLNPIATVTELRNRHAKGEITAGINVRKGAITNILEENVIQPLLVSTSSITLASETVRSILKIDDIVNTTQ</sequence>
<dbReference type="Gene3D" id="3.30.260.10">
    <property type="entry name" value="TCP-1-like chaperonin intermediate domain"/>
    <property type="match status" value="1"/>
</dbReference>
<dbReference type="EMBL" id="LBMM01001595">
    <property type="protein sequence ID" value="KMQ96041.1"/>
    <property type="molecule type" value="Genomic_DNA"/>
</dbReference>
<dbReference type="PROSITE" id="PS00995">
    <property type="entry name" value="TCP1_3"/>
    <property type="match status" value="1"/>
</dbReference>
<evidence type="ECO:0000256" key="3">
    <source>
        <dbReference type="ARBA" id="ARBA00016107"/>
    </source>
</evidence>
<evidence type="ECO:0000256" key="2">
    <source>
        <dbReference type="ARBA" id="ARBA00008020"/>
    </source>
</evidence>
<evidence type="ECO:0000256" key="8">
    <source>
        <dbReference type="RuleBase" id="RU004187"/>
    </source>
</evidence>
<dbReference type="Gene3D" id="3.50.7.10">
    <property type="entry name" value="GroEL"/>
    <property type="match status" value="1"/>
</dbReference>
<evidence type="ECO:0000256" key="5">
    <source>
        <dbReference type="ARBA" id="ARBA00022741"/>
    </source>
</evidence>
<dbReference type="NCBIfam" id="TIGR02342">
    <property type="entry name" value="chap_CCT_delta"/>
    <property type="match status" value="1"/>
</dbReference>
<feature type="region of interest" description="Disordered" evidence="10">
    <location>
        <begin position="10"/>
        <end position="31"/>
    </location>
</feature>
<dbReference type="OrthoDB" id="10248520at2759"/>